<evidence type="ECO:0000313" key="5">
    <source>
        <dbReference type="Proteomes" id="UP000261380"/>
    </source>
</evidence>
<dbReference type="InterPro" id="IPR001304">
    <property type="entry name" value="C-type_lectin-like"/>
</dbReference>
<evidence type="ECO:0000256" key="1">
    <source>
        <dbReference type="ARBA" id="ARBA00023157"/>
    </source>
</evidence>
<protein>
    <recommendedName>
        <fullName evidence="3">C-type lectin domain-containing protein</fullName>
    </recommendedName>
</protein>
<feature type="chain" id="PRO_5017394731" description="C-type lectin domain-containing protein" evidence="2">
    <location>
        <begin position="19"/>
        <end position="172"/>
    </location>
</feature>
<evidence type="ECO:0000259" key="3">
    <source>
        <dbReference type="PROSITE" id="PS50041"/>
    </source>
</evidence>
<keyword evidence="2" id="KW-0732">Signal</keyword>
<dbReference type="GeneTree" id="ENSGT00940000179097"/>
<feature type="domain" description="C-type lectin" evidence="3">
    <location>
        <begin position="58"/>
        <end position="161"/>
    </location>
</feature>
<dbReference type="Gene3D" id="3.10.100.10">
    <property type="entry name" value="Mannose-Binding Protein A, subunit A"/>
    <property type="match status" value="2"/>
</dbReference>
<dbReference type="InterPro" id="IPR050111">
    <property type="entry name" value="C-type_lectin/snaclec_domain"/>
</dbReference>
<dbReference type="InterPro" id="IPR016187">
    <property type="entry name" value="CTDL_fold"/>
</dbReference>
<dbReference type="AlphaFoldDB" id="A0A3B5L4F4"/>
<organism evidence="4 5">
    <name type="scientific">Xiphophorus couchianus</name>
    <name type="common">Monterrey platyfish</name>
    <dbReference type="NCBI Taxonomy" id="32473"/>
    <lineage>
        <taxon>Eukaryota</taxon>
        <taxon>Metazoa</taxon>
        <taxon>Chordata</taxon>
        <taxon>Craniata</taxon>
        <taxon>Vertebrata</taxon>
        <taxon>Euteleostomi</taxon>
        <taxon>Actinopterygii</taxon>
        <taxon>Neopterygii</taxon>
        <taxon>Teleostei</taxon>
        <taxon>Neoteleostei</taxon>
        <taxon>Acanthomorphata</taxon>
        <taxon>Ovalentaria</taxon>
        <taxon>Atherinomorphae</taxon>
        <taxon>Cyprinodontiformes</taxon>
        <taxon>Poeciliidae</taxon>
        <taxon>Poeciliinae</taxon>
        <taxon>Xiphophorus</taxon>
    </lineage>
</organism>
<name>A0A3B5L4F4_9TELE</name>
<dbReference type="Proteomes" id="UP000261380">
    <property type="component" value="Unplaced"/>
</dbReference>
<dbReference type="SMART" id="SM00034">
    <property type="entry name" value="CLECT"/>
    <property type="match status" value="1"/>
</dbReference>
<keyword evidence="1" id="KW-1015">Disulfide bond</keyword>
<dbReference type="SUPFAM" id="SSF56436">
    <property type="entry name" value="C-type lectin-like"/>
    <property type="match status" value="1"/>
</dbReference>
<dbReference type="InterPro" id="IPR018378">
    <property type="entry name" value="C-type_lectin_CS"/>
</dbReference>
<proteinExistence type="predicted"/>
<dbReference type="PROSITE" id="PS00615">
    <property type="entry name" value="C_TYPE_LECTIN_1"/>
    <property type="match status" value="1"/>
</dbReference>
<reference evidence="4" key="2">
    <citation type="submission" date="2025-09" db="UniProtKB">
        <authorList>
            <consortium name="Ensembl"/>
        </authorList>
    </citation>
    <scope>IDENTIFICATION</scope>
</reference>
<evidence type="ECO:0000313" key="4">
    <source>
        <dbReference type="Ensembl" id="ENSXCOP00000002644.1"/>
    </source>
</evidence>
<accession>A0A3B5L4F4</accession>
<dbReference type="InterPro" id="IPR016186">
    <property type="entry name" value="C-type_lectin-like/link_sf"/>
</dbReference>
<feature type="signal peptide" evidence="2">
    <location>
        <begin position="1"/>
        <end position="18"/>
    </location>
</feature>
<dbReference type="Pfam" id="PF00059">
    <property type="entry name" value="Lectin_C"/>
    <property type="match status" value="1"/>
</dbReference>
<sequence length="172" mass="19255">MSAHTCASVYSAVSSALCLPLALMFLEVHPYCLDFPDVSSSTHSPSRPAICLPGWQSFNGSCYWIVSNVNQLTTWYEALNKCSAMGNFKNQAPTGISLWMGGHDSITEGGWEWTDGSPFRYIRWNAGNPDDYFGEDCLSILINDGYWNDDNCQNKRGYICKRRGEECCLKCC</sequence>
<dbReference type="PANTHER" id="PTHR22803">
    <property type="entry name" value="MANNOSE, PHOSPHOLIPASE, LECTIN RECEPTOR RELATED"/>
    <property type="match status" value="1"/>
</dbReference>
<evidence type="ECO:0000256" key="2">
    <source>
        <dbReference type="SAM" id="SignalP"/>
    </source>
</evidence>
<dbReference type="Ensembl" id="ENSXCOT00000002679.1">
    <property type="protein sequence ID" value="ENSXCOP00000002644.1"/>
    <property type="gene ID" value="ENSXCOG00000001923.1"/>
</dbReference>
<dbReference type="PROSITE" id="PS50041">
    <property type="entry name" value="C_TYPE_LECTIN_2"/>
    <property type="match status" value="1"/>
</dbReference>
<reference evidence="4" key="1">
    <citation type="submission" date="2025-08" db="UniProtKB">
        <authorList>
            <consortium name="Ensembl"/>
        </authorList>
    </citation>
    <scope>IDENTIFICATION</scope>
</reference>
<keyword evidence="5" id="KW-1185">Reference proteome</keyword>